<dbReference type="Proteomes" id="UP001589833">
    <property type="component" value="Unassembled WGS sequence"/>
</dbReference>
<keyword evidence="4" id="KW-1133">Transmembrane helix</keyword>
<dbReference type="RefSeq" id="WP_273842074.1">
    <property type="nucleotide sequence ID" value="NZ_JAQQWT010000004.1"/>
</dbReference>
<keyword evidence="3" id="KW-0812">Transmembrane</keyword>
<evidence type="ECO:0000256" key="1">
    <source>
        <dbReference type="ARBA" id="ARBA00004651"/>
    </source>
</evidence>
<keyword evidence="8" id="KW-1185">Reference proteome</keyword>
<evidence type="ECO:0000313" key="8">
    <source>
        <dbReference type="Proteomes" id="UP001589833"/>
    </source>
</evidence>
<sequence length="240" mass="26126">MIRTLRFKLIILFLFIGLVPLGLTSAILYSISSQALIEEGEKGLEEISISTGDAIEQWFEKRVGEVGLAARTDNMKSLDEKQQLSLVKMVKEQSNSYETVVFTGTDGVVRAHTTEENIGTLNLADRDYFQKGMSGESFISDVLTSRATGNRIVVVAAPVQGDNGDILGVMSASVNFEQLVSEFINGNHSQDLIPVLLDNQNVIQAHPVSEWVGLELSESGLSPEVKALMEGGRSDGAFFI</sequence>
<dbReference type="InterPro" id="IPR033479">
    <property type="entry name" value="dCache_1"/>
</dbReference>
<reference evidence="7 8" key="1">
    <citation type="submission" date="2024-09" db="EMBL/GenBank/DDBJ databases">
        <authorList>
            <person name="Sun Q."/>
            <person name="Mori K."/>
        </authorList>
    </citation>
    <scope>NUCLEOTIDE SEQUENCE [LARGE SCALE GENOMIC DNA]</scope>
    <source>
        <strain evidence="7 8">NCAIM B.02301</strain>
    </source>
</reference>
<keyword evidence="5" id="KW-0472">Membrane</keyword>
<feature type="domain" description="Cache" evidence="6">
    <location>
        <begin position="42"/>
        <end position="219"/>
    </location>
</feature>
<keyword evidence="2" id="KW-1003">Cell membrane</keyword>
<evidence type="ECO:0000256" key="3">
    <source>
        <dbReference type="ARBA" id="ARBA00022692"/>
    </source>
</evidence>
<dbReference type="Gene3D" id="3.30.450.20">
    <property type="entry name" value="PAS domain"/>
    <property type="match status" value="1"/>
</dbReference>
<accession>A0ABV6NGH8</accession>
<dbReference type="EMBL" id="JBHLTR010000013">
    <property type="protein sequence ID" value="MFC0559218.1"/>
    <property type="molecule type" value="Genomic_DNA"/>
</dbReference>
<dbReference type="CDD" id="cd12914">
    <property type="entry name" value="PDC1_DGC_like"/>
    <property type="match status" value="1"/>
</dbReference>
<protein>
    <submittedName>
        <fullName evidence="7">Cache domain-containing protein</fullName>
    </submittedName>
</protein>
<evidence type="ECO:0000259" key="6">
    <source>
        <dbReference type="Pfam" id="PF02743"/>
    </source>
</evidence>
<gene>
    <name evidence="7" type="ORF">ACFFH4_09185</name>
</gene>
<evidence type="ECO:0000313" key="7">
    <source>
        <dbReference type="EMBL" id="MFC0559218.1"/>
    </source>
</evidence>
<dbReference type="InterPro" id="IPR029151">
    <property type="entry name" value="Sensor-like_sf"/>
</dbReference>
<evidence type="ECO:0000256" key="2">
    <source>
        <dbReference type="ARBA" id="ARBA00022475"/>
    </source>
</evidence>
<dbReference type="Pfam" id="PF02743">
    <property type="entry name" value="dCache_1"/>
    <property type="match status" value="1"/>
</dbReference>
<proteinExistence type="predicted"/>
<evidence type="ECO:0000256" key="4">
    <source>
        <dbReference type="ARBA" id="ARBA00022989"/>
    </source>
</evidence>
<evidence type="ECO:0000256" key="5">
    <source>
        <dbReference type="ARBA" id="ARBA00023136"/>
    </source>
</evidence>
<dbReference type="SUPFAM" id="SSF103190">
    <property type="entry name" value="Sensory domain-like"/>
    <property type="match status" value="1"/>
</dbReference>
<organism evidence="7 8">
    <name type="scientific">Halalkalibacter alkalisediminis</name>
    <dbReference type="NCBI Taxonomy" id="935616"/>
    <lineage>
        <taxon>Bacteria</taxon>
        <taxon>Bacillati</taxon>
        <taxon>Bacillota</taxon>
        <taxon>Bacilli</taxon>
        <taxon>Bacillales</taxon>
        <taxon>Bacillaceae</taxon>
        <taxon>Halalkalibacter</taxon>
    </lineage>
</organism>
<name>A0ABV6NGH8_9BACI</name>
<comment type="caution">
    <text evidence="7">The sequence shown here is derived from an EMBL/GenBank/DDBJ whole genome shotgun (WGS) entry which is preliminary data.</text>
</comment>
<comment type="subcellular location">
    <subcellularLocation>
        <location evidence="1">Cell membrane</location>
        <topology evidence="1">Multi-pass membrane protein</topology>
    </subcellularLocation>
</comment>